<dbReference type="EMBL" id="QLII01000001">
    <property type="protein sequence ID" value="RAI75053.1"/>
    <property type="molecule type" value="Genomic_DNA"/>
</dbReference>
<comment type="caution">
    <text evidence="13">The sequence shown here is derived from an EMBL/GenBank/DDBJ whole genome shotgun (WGS) entry which is preliminary data.</text>
</comment>
<evidence type="ECO:0000313" key="14">
    <source>
        <dbReference type="Proteomes" id="UP000249016"/>
    </source>
</evidence>
<dbReference type="NCBIfam" id="TIGR01272">
    <property type="entry name" value="gluP"/>
    <property type="match status" value="1"/>
</dbReference>
<evidence type="ECO:0000256" key="7">
    <source>
        <dbReference type="ARBA" id="ARBA00022597"/>
    </source>
</evidence>
<evidence type="ECO:0000256" key="4">
    <source>
        <dbReference type="ARBA" id="ARBA00022448"/>
    </source>
</evidence>
<protein>
    <submittedName>
        <fullName evidence="13">L-fucose:H+ symporter permease</fullName>
    </submittedName>
</protein>
<dbReference type="InterPro" id="IPR036259">
    <property type="entry name" value="MFS_trans_sf"/>
</dbReference>
<feature type="transmembrane region" description="Helical" evidence="11">
    <location>
        <begin position="359"/>
        <end position="379"/>
    </location>
</feature>
<name>A0A327NJT7_9BACT</name>
<comment type="function">
    <text evidence="1">Intake of glucose and galactose.</text>
</comment>
<dbReference type="PROSITE" id="PS50850">
    <property type="entry name" value="MFS"/>
    <property type="match status" value="1"/>
</dbReference>
<reference evidence="13 14" key="1">
    <citation type="submission" date="2018-06" db="EMBL/GenBank/DDBJ databases">
        <title>Spirosoma sp. HMF3257 Genome sequencing and assembly.</title>
        <authorList>
            <person name="Kang H."/>
            <person name="Cha I."/>
            <person name="Kim H."/>
            <person name="Kang J."/>
            <person name="Joh K."/>
        </authorList>
    </citation>
    <scope>NUCLEOTIDE SEQUENCE [LARGE SCALE GENOMIC DNA]</scope>
    <source>
        <strain evidence="13 14">HMF3257</strain>
    </source>
</reference>
<evidence type="ECO:0000256" key="3">
    <source>
        <dbReference type="ARBA" id="ARBA00009120"/>
    </source>
</evidence>
<keyword evidence="8 11" id="KW-0812">Transmembrane</keyword>
<evidence type="ECO:0000256" key="5">
    <source>
        <dbReference type="ARBA" id="ARBA00022475"/>
    </source>
</evidence>
<dbReference type="SUPFAM" id="SSF103473">
    <property type="entry name" value="MFS general substrate transporter"/>
    <property type="match status" value="1"/>
</dbReference>
<feature type="transmembrane region" description="Helical" evidence="11">
    <location>
        <begin position="235"/>
        <end position="258"/>
    </location>
</feature>
<feature type="transmembrane region" description="Helical" evidence="11">
    <location>
        <begin position="137"/>
        <end position="160"/>
    </location>
</feature>
<evidence type="ECO:0000259" key="12">
    <source>
        <dbReference type="PROSITE" id="PS50850"/>
    </source>
</evidence>
<feature type="domain" description="Major facilitator superfamily (MFS) profile" evidence="12">
    <location>
        <begin position="9"/>
        <end position="409"/>
    </location>
</feature>
<comment type="similarity">
    <text evidence="3">Belongs to the major facilitator superfamily. FHS transporter (TC 2.A.1.7) family.</text>
</comment>
<feature type="transmembrane region" description="Helical" evidence="11">
    <location>
        <begin position="99"/>
        <end position="116"/>
    </location>
</feature>
<dbReference type="Proteomes" id="UP000249016">
    <property type="component" value="Unassembled WGS sequence"/>
</dbReference>
<keyword evidence="4" id="KW-0813">Transport</keyword>
<feature type="transmembrane region" description="Helical" evidence="11">
    <location>
        <begin position="189"/>
        <end position="207"/>
    </location>
</feature>
<dbReference type="RefSeq" id="WP_111343008.1">
    <property type="nucleotide sequence ID" value="NZ_QLII01000001.1"/>
</dbReference>
<keyword evidence="10 11" id="KW-0472">Membrane</keyword>
<dbReference type="GO" id="GO:0015535">
    <property type="term" value="F:fucose:proton symporter activity"/>
    <property type="evidence" value="ECO:0007669"/>
    <property type="project" value="InterPro"/>
</dbReference>
<evidence type="ECO:0000256" key="9">
    <source>
        <dbReference type="ARBA" id="ARBA00022989"/>
    </source>
</evidence>
<evidence type="ECO:0000313" key="13">
    <source>
        <dbReference type="EMBL" id="RAI75053.1"/>
    </source>
</evidence>
<evidence type="ECO:0000256" key="1">
    <source>
        <dbReference type="ARBA" id="ARBA00003321"/>
    </source>
</evidence>
<dbReference type="InterPro" id="IPR005964">
    <property type="entry name" value="Glc/Gal_transptr_bac"/>
</dbReference>
<dbReference type="PANTHER" id="PTHR43702">
    <property type="entry name" value="L-FUCOSE-PROTON SYMPORTER"/>
    <property type="match status" value="1"/>
</dbReference>
<dbReference type="InterPro" id="IPR011701">
    <property type="entry name" value="MFS"/>
</dbReference>
<evidence type="ECO:0000256" key="8">
    <source>
        <dbReference type="ARBA" id="ARBA00022692"/>
    </source>
</evidence>
<feature type="transmembrane region" description="Helical" evidence="11">
    <location>
        <begin position="74"/>
        <end position="93"/>
    </location>
</feature>
<sequence length="417" mass="44782">MSKPDNRFAVILITVLFFLWGFALNLNPILIPHLKKACQLSDLQSALIDSASYIAYFLMALPAGLFMKRYGYKAGITLGLLLFAGGTFLFYPAAELREFNFFLVALFVIASGLTLLETAANPYITVLGDPETGTQRLNFAQSFNGLAAFLAPLAGGAFILSGKNVSATEQQAMVPGQFEAYLKEEASSVQVPFLVIGGVVLLVALLISRTNLPVIDEIDDSPTVGRGSILGERNLIIGVIAQFFYVGAQVCVSSFFIRFVGQVGGIGEKAAAYMLSGALLGFMIGRFFGTFLMKYITPPHLLAVYSLLNIGLLAIAVFGHGLIPVYALIGVEFFMSIMFPTIFALSIRGLGSKTKLGSSMVIMAIAGGAVFPVIMGRVSDMTTMQTAYLVPAICFLPILYFAVKNFAVKNVTLTASH</sequence>
<dbReference type="GO" id="GO:1904659">
    <property type="term" value="P:D-glucose transmembrane transport"/>
    <property type="evidence" value="ECO:0007669"/>
    <property type="project" value="InterPro"/>
</dbReference>
<evidence type="ECO:0000256" key="10">
    <source>
        <dbReference type="ARBA" id="ARBA00023136"/>
    </source>
</evidence>
<dbReference type="GO" id="GO:0055056">
    <property type="term" value="F:D-glucose transmembrane transporter activity"/>
    <property type="evidence" value="ECO:0007669"/>
    <property type="project" value="InterPro"/>
</dbReference>
<feature type="transmembrane region" description="Helical" evidence="11">
    <location>
        <begin position="301"/>
        <end position="319"/>
    </location>
</feature>
<keyword evidence="5" id="KW-1003">Cell membrane</keyword>
<keyword evidence="7" id="KW-0762">Sugar transport</keyword>
<keyword evidence="14" id="KW-1185">Reference proteome</keyword>
<evidence type="ECO:0000256" key="6">
    <source>
        <dbReference type="ARBA" id="ARBA00022519"/>
    </source>
</evidence>
<evidence type="ECO:0000256" key="11">
    <source>
        <dbReference type="SAM" id="Phobius"/>
    </source>
</evidence>
<feature type="transmembrane region" description="Helical" evidence="11">
    <location>
        <begin position="270"/>
        <end position="289"/>
    </location>
</feature>
<accession>A0A327NJT7</accession>
<dbReference type="AlphaFoldDB" id="A0A327NJT7"/>
<comment type="subcellular location">
    <subcellularLocation>
        <location evidence="2">Cell inner membrane</location>
        <topology evidence="2">Multi-pass membrane protein</topology>
    </subcellularLocation>
</comment>
<evidence type="ECO:0000256" key="2">
    <source>
        <dbReference type="ARBA" id="ARBA00004429"/>
    </source>
</evidence>
<feature type="transmembrane region" description="Helical" evidence="11">
    <location>
        <begin position="47"/>
        <end position="67"/>
    </location>
</feature>
<dbReference type="GO" id="GO:0005354">
    <property type="term" value="F:galactose transmembrane transporter activity"/>
    <property type="evidence" value="ECO:0007669"/>
    <property type="project" value="InterPro"/>
</dbReference>
<dbReference type="InterPro" id="IPR020846">
    <property type="entry name" value="MFS_dom"/>
</dbReference>
<dbReference type="InterPro" id="IPR050375">
    <property type="entry name" value="MFS_TsgA-like"/>
</dbReference>
<dbReference type="GO" id="GO:0005886">
    <property type="term" value="C:plasma membrane"/>
    <property type="evidence" value="ECO:0007669"/>
    <property type="project" value="UniProtKB-SubCell"/>
</dbReference>
<feature type="transmembrane region" description="Helical" evidence="11">
    <location>
        <begin position="325"/>
        <end position="347"/>
    </location>
</feature>
<proteinExistence type="inferred from homology"/>
<dbReference type="CDD" id="cd17394">
    <property type="entry name" value="MFS_FucP_like"/>
    <property type="match status" value="1"/>
</dbReference>
<keyword evidence="6" id="KW-0997">Cell inner membrane</keyword>
<dbReference type="InterPro" id="IPR005275">
    <property type="entry name" value="Lfuc_symporter_FucP"/>
</dbReference>
<dbReference type="Gene3D" id="1.20.1250.20">
    <property type="entry name" value="MFS general substrate transporter like domains"/>
    <property type="match status" value="2"/>
</dbReference>
<gene>
    <name evidence="13" type="primary">fucP</name>
    <name evidence="13" type="ORF">HMF3257_14015</name>
</gene>
<organism evidence="13 14">
    <name type="scientific">Spirosoma telluris</name>
    <dbReference type="NCBI Taxonomy" id="2183553"/>
    <lineage>
        <taxon>Bacteria</taxon>
        <taxon>Pseudomonadati</taxon>
        <taxon>Bacteroidota</taxon>
        <taxon>Cytophagia</taxon>
        <taxon>Cytophagales</taxon>
        <taxon>Cytophagaceae</taxon>
        <taxon>Spirosoma</taxon>
    </lineage>
</organism>
<feature type="transmembrane region" description="Helical" evidence="11">
    <location>
        <begin position="385"/>
        <end position="403"/>
    </location>
</feature>
<dbReference type="Pfam" id="PF07690">
    <property type="entry name" value="MFS_1"/>
    <property type="match status" value="1"/>
</dbReference>
<keyword evidence="9 11" id="KW-1133">Transmembrane helix</keyword>
<dbReference type="PANTHER" id="PTHR43702:SF3">
    <property type="entry name" value="PROTEIN TSGA"/>
    <property type="match status" value="1"/>
</dbReference>
<dbReference type="NCBIfam" id="TIGR00885">
    <property type="entry name" value="fucP"/>
    <property type="match status" value="1"/>
</dbReference>